<evidence type="ECO:0000259" key="9">
    <source>
        <dbReference type="PROSITE" id="PS52004"/>
    </source>
</evidence>
<evidence type="ECO:0000256" key="3">
    <source>
        <dbReference type="ARBA" id="ARBA00022450"/>
    </source>
</evidence>
<proteinExistence type="inferred from homology"/>
<dbReference type="KEGG" id="mmai:sS8_4172"/>
<dbReference type="InterPro" id="IPR014043">
    <property type="entry name" value="Acyl_transferase_dom"/>
</dbReference>
<dbReference type="SUPFAM" id="SSF53901">
    <property type="entry name" value="Thiolase-like"/>
    <property type="match status" value="1"/>
</dbReference>
<dbReference type="PROSITE" id="PS52004">
    <property type="entry name" value="KS3_2"/>
    <property type="match status" value="1"/>
</dbReference>
<dbReference type="CDD" id="cd08953">
    <property type="entry name" value="KR_2_SDR_x"/>
    <property type="match status" value="1"/>
</dbReference>
<evidence type="ECO:0000256" key="5">
    <source>
        <dbReference type="ARBA" id="ARBA00022679"/>
    </source>
</evidence>
<dbReference type="PANTHER" id="PTHR43074">
    <property type="entry name" value="OMEGA-3 POLYUNSATURATED FATTY ACID SYNTHASE PFAB-RELATED"/>
    <property type="match status" value="1"/>
</dbReference>
<dbReference type="InterPro" id="IPR014031">
    <property type="entry name" value="Ketoacyl_synth_C"/>
</dbReference>
<evidence type="ECO:0000313" key="11">
    <source>
        <dbReference type="Proteomes" id="UP000266313"/>
    </source>
</evidence>
<dbReference type="InterPro" id="IPR013968">
    <property type="entry name" value="PKS_KR"/>
</dbReference>
<keyword evidence="11" id="KW-1185">Reference proteome</keyword>
<dbReference type="InterPro" id="IPR014030">
    <property type="entry name" value="Ketoacyl_synth_N"/>
</dbReference>
<dbReference type="GO" id="GO:0004315">
    <property type="term" value="F:3-oxoacyl-[acyl-carrier-protein] synthase activity"/>
    <property type="evidence" value="ECO:0007669"/>
    <property type="project" value="InterPro"/>
</dbReference>
<dbReference type="SMART" id="SM00822">
    <property type="entry name" value="PKS_KR"/>
    <property type="match status" value="1"/>
</dbReference>
<evidence type="ECO:0000256" key="2">
    <source>
        <dbReference type="ARBA" id="ARBA00006484"/>
    </source>
</evidence>
<dbReference type="InterPro" id="IPR018201">
    <property type="entry name" value="Ketoacyl_synth_AS"/>
</dbReference>
<feature type="domain" description="Ketosynthase family 3 (KS3)" evidence="9">
    <location>
        <begin position="684"/>
        <end position="1139"/>
    </location>
</feature>
<dbReference type="Pfam" id="PF00698">
    <property type="entry name" value="Acyl_transf_1"/>
    <property type="match status" value="1"/>
</dbReference>
<dbReference type="SMART" id="SM00827">
    <property type="entry name" value="PKS_AT"/>
    <property type="match status" value="1"/>
</dbReference>
<dbReference type="UniPathway" id="UPA00094"/>
<dbReference type="Pfam" id="PF00109">
    <property type="entry name" value="ketoacyl-synt"/>
    <property type="match status" value="1"/>
</dbReference>
<name>A0A250KWY0_9GAMM</name>
<protein>
    <submittedName>
        <fullName evidence="10">Type I fatty acid synthase ArsA</fullName>
    </submittedName>
</protein>
<dbReference type="RefSeq" id="WP_119631339.1">
    <property type="nucleotide sequence ID" value="NZ_AP017928.1"/>
</dbReference>
<dbReference type="InterPro" id="IPR057326">
    <property type="entry name" value="KR_dom"/>
</dbReference>
<dbReference type="SUPFAM" id="SSF51735">
    <property type="entry name" value="NAD(P)-binding Rossmann-fold domains"/>
    <property type="match status" value="2"/>
</dbReference>
<evidence type="ECO:0000313" key="10">
    <source>
        <dbReference type="EMBL" id="BBA36102.1"/>
    </source>
</evidence>
<dbReference type="InterPro" id="IPR032821">
    <property type="entry name" value="PKS_assoc"/>
</dbReference>
<evidence type="ECO:0000256" key="1">
    <source>
        <dbReference type="ARBA" id="ARBA00005194"/>
    </source>
</evidence>
<dbReference type="Gene3D" id="3.40.366.10">
    <property type="entry name" value="Malonyl-Coenzyme A Acyl Carrier Protein, domain 2"/>
    <property type="match status" value="1"/>
</dbReference>
<dbReference type="GO" id="GO:0006633">
    <property type="term" value="P:fatty acid biosynthetic process"/>
    <property type="evidence" value="ECO:0007669"/>
    <property type="project" value="UniProtKB-UniPathway"/>
</dbReference>
<dbReference type="Proteomes" id="UP000266313">
    <property type="component" value="Chromosome"/>
</dbReference>
<evidence type="ECO:0000256" key="4">
    <source>
        <dbReference type="ARBA" id="ARBA00022553"/>
    </source>
</evidence>
<keyword evidence="4" id="KW-0597">Phosphoprotein</keyword>
<dbReference type="OrthoDB" id="9778690at2"/>
<accession>A0A250KWY0</accession>
<dbReference type="InterPro" id="IPR036291">
    <property type="entry name" value="NAD(P)-bd_dom_sf"/>
</dbReference>
<keyword evidence="5" id="KW-0808">Transferase</keyword>
<dbReference type="InterPro" id="IPR036736">
    <property type="entry name" value="ACP-like_sf"/>
</dbReference>
<keyword evidence="6" id="KW-0175">Coiled coil</keyword>
<dbReference type="InterPro" id="IPR009081">
    <property type="entry name" value="PP-bd_ACP"/>
</dbReference>
<dbReference type="Pfam" id="PF02801">
    <property type="entry name" value="Ketoacyl-synt_C"/>
    <property type="match status" value="1"/>
</dbReference>
<keyword evidence="3" id="KW-0596">Phosphopantetheine</keyword>
<dbReference type="SUPFAM" id="SSF55048">
    <property type="entry name" value="Probable ACP-binding domain of malonyl-CoA ACP transacylase"/>
    <property type="match status" value="1"/>
</dbReference>
<dbReference type="SUPFAM" id="SSF47336">
    <property type="entry name" value="ACP-like"/>
    <property type="match status" value="1"/>
</dbReference>
<dbReference type="SMART" id="SM00825">
    <property type="entry name" value="PKS_KS"/>
    <property type="match status" value="1"/>
</dbReference>
<dbReference type="Pfam" id="PF03060">
    <property type="entry name" value="NMO"/>
    <property type="match status" value="2"/>
</dbReference>
<dbReference type="InterPro" id="IPR013785">
    <property type="entry name" value="Aldolase_TIM"/>
</dbReference>
<comment type="similarity">
    <text evidence="2">Belongs to the short-chain dehydrogenases/reductases (SDR) family.</text>
</comment>
<evidence type="ECO:0000259" key="8">
    <source>
        <dbReference type="PROSITE" id="PS50075"/>
    </source>
</evidence>
<evidence type="ECO:0000256" key="7">
    <source>
        <dbReference type="SAM" id="MobiDB-lite"/>
    </source>
</evidence>
<evidence type="ECO:0000256" key="6">
    <source>
        <dbReference type="SAM" id="Coils"/>
    </source>
</evidence>
<dbReference type="PROSITE" id="PS50075">
    <property type="entry name" value="CARRIER"/>
    <property type="match status" value="1"/>
</dbReference>
<organism evidence="10 11">
    <name type="scientific">Methylocaldum marinum</name>
    <dbReference type="NCBI Taxonomy" id="1432792"/>
    <lineage>
        <taxon>Bacteria</taxon>
        <taxon>Pseudomonadati</taxon>
        <taxon>Pseudomonadota</taxon>
        <taxon>Gammaproteobacteria</taxon>
        <taxon>Methylococcales</taxon>
        <taxon>Methylococcaceae</taxon>
        <taxon>Methylocaldum</taxon>
    </lineage>
</organism>
<feature type="region of interest" description="Disordered" evidence="7">
    <location>
        <begin position="1939"/>
        <end position="1959"/>
    </location>
</feature>
<dbReference type="EMBL" id="AP017928">
    <property type="protein sequence ID" value="BBA36102.1"/>
    <property type="molecule type" value="Genomic_DNA"/>
</dbReference>
<dbReference type="Gene3D" id="3.20.20.70">
    <property type="entry name" value="Aldolase class I"/>
    <property type="match status" value="2"/>
</dbReference>
<dbReference type="Pfam" id="PF08659">
    <property type="entry name" value="KR"/>
    <property type="match status" value="1"/>
</dbReference>
<dbReference type="CDD" id="cd00833">
    <property type="entry name" value="PKS"/>
    <property type="match status" value="1"/>
</dbReference>
<feature type="domain" description="Carrier" evidence="8">
    <location>
        <begin position="1852"/>
        <end position="1936"/>
    </location>
</feature>
<dbReference type="Gene3D" id="1.10.1200.10">
    <property type="entry name" value="ACP-like"/>
    <property type="match status" value="1"/>
</dbReference>
<dbReference type="Pfam" id="PF16197">
    <property type="entry name" value="KAsynt_C_assoc"/>
    <property type="match status" value="1"/>
</dbReference>
<dbReference type="SUPFAM" id="SSF52151">
    <property type="entry name" value="FabD/lysophospholipase-like"/>
    <property type="match status" value="1"/>
</dbReference>
<feature type="region of interest" description="Disordered" evidence="7">
    <location>
        <begin position="1802"/>
        <end position="1852"/>
    </location>
</feature>
<dbReference type="InterPro" id="IPR016036">
    <property type="entry name" value="Malonyl_transacylase_ACP-bd"/>
</dbReference>
<dbReference type="InterPro" id="IPR020841">
    <property type="entry name" value="PKS_Beta-ketoAc_synthase_dom"/>
</dbReference>
<dbReference type="InterPro" id="IPR016039">
    <property type="entry name" value="Thiolase-like"/>
</dbReference>
<gene>
    <name evidence="10" type="ORF">sS8_4172</name>
</gene>
<dbReference type="InterPro" id="IPR001227">
    <property type="entry name" value="Ac_transferase_dom_sf"/>
</dbReference>
<dbReference type="PANTHER" id="PTHR43074:SF1">
    <property type="entry name" value="BETA-KETOACYL SYNTHASE FAMILY PROTEIN-RELATED"/>
    <property type="match status" value="1"/>
</dbReference>
<dbReference type="Gene3D" id="3.40.50.720">
    <property type="entry name" value="NAD(P)-binding Rossmann-like Domain"/>
    <property type="match status" value="1"/>
</dbReference>
<reference evidence="10 11" key="1">
    <citation type="submission" date="2016-12" db="EMBL/GenBank/DDBJ databases">
        <title>Genome sequencing of Methylocaldum marinum.</title>
        <authorList>
            <person name="Takeuchi M."/>
            <person name="Kamagata Y."/>
            <person name="Hiraoka S."/>
            <person name="Oshima K."/>
            <person name="Hattori M."/>
            <person name="Iwasaki W."/>
        </authorList>
    </citation>
    <scope>NUCLEOTIDE SEQUENCE [LARGE SCALE GENOMIC DNA]</scope>
    <source>
        <strain evidence="10 11">S8</strain>
    </source>
</reference>
<comment type="pathway">
    <text evidence="1">Lipid metabolism; fatty acid biosynthesis.</text>
</comment>
<dbReference type="InterPro" id="IPR052568">
    <property type="entry name" value="PKS-FAS_Synthase"/>
</dbReference>
<dbReference type="InterPro" id="IPR016035">
    <property type="entry name" value="Acyl_Trfase/lysoPLipase"/>
</dbReference>
<dbReference type="SUPFAM" id="SSF51412">
    <property type="entry name" value="Inosine monophosphate dehydrogenase (IMPDH)"/>
    <property type="match status" value="2"/>
</dbReference>
<dbReference type="PROSITE" id="PS00606">
    <property type="entry name" value="KS3_1"/>
    <property type="match status" value="1"/>
</dbReference>
<feature type="coiled-coil region" evidence="6">
    <location>
        <begin position="568"/>
        <end position="595"/>
    </location>
</feature>
<sequence length="2519" mass="271753">METLIALTPAHHLDPQIAIAAVKAGGIGVLDLGYRDRPDALSSALDRLASAAPESARWGVRWDMLGSEARDLRQLSARLPYQVPILILAGPAPAELTALRKRVKSVARRIFVEVHDFESAQAAIAAGCDGLIIKGHEAGGSVSRHSSFILLQELKGRLSIPYWIQGGIGLRSAAAAMLAGANGVVLCEQLWLTEESPLAHSSLRGMWSQLDGSETVLLAQDEAPFRLFARSGRDKLQELEQRVIRGEPWRDLLAQRLAENDDAPLPLGQDIAFAAPLARRFGTVGHILTAMKAGMDSTIEQAASDKALSADSPLARKHGTRFPIVQGPMTRVSDTAPFAKAVAEAGGLPFLALSVMRKPQVESLLSSTRAIMGDLPWGVGLLGFMPLELRQEQLDVIREIKPPFAIIAGGRPSQARELETLSITTYLHVPSPGLLSSFIKEGARKFIFEGSECGGHTGPRTSFILWESAIEVLAAAQLEDPESVQVLFAGGIHDELSAAMLSVLAAPLTARGMSIGVVMGTAYLFTEEIVRTGAIVNEFQAQAVACRETALLQSGVGVYTRCAKTEFCDEFNRTRRELQMALESEERTLKVLELLNIGRLRIASKGIAHKNQPALADDGDRYVKVNVQTQRREGMYMLGEVARLRNNTLTVAQLHAAVSAGSQELLAGASPKPEPKRWTRPANREDIAIIGMACLLPGASDVRSYWQNILRRVDTIREVSDDRWRPADFFDPKRGTPDKIYSKWGGFLDDVPFDPTVFGIPPASLRSIEPMQLLALDVAKRALEDAGLDRRPFPRERTSAIFASGGMNDLGTIYIFRTLLAHYLPKVPGLSETTRKHIMQTLYEHALPNWTEDSFPGFLGNVVAGRVANRLDLGGTNFAVDAACASSLAALDVAIKQLRNGDADVALVGSIDGTNNAVAFMAFAQTHALSPRGRCRPFDDNADGIAIGEGVAALVLKRLSEAERDGDRIYAVIKGIGASSDGRNRSLTAPHPQGQVRALRRAYEDAGVDPSTVGLIEAHGTGTAVGDKSEIESINTAFGECNPAPQSCAVGSVKSMIGHTKVSAGFAGMIKAALALKHRVLPPTLGVETPNSRVDFTHSPFYINTETRPWFARDDAHPRRCGVSAFGFGGTNFHAVLEEYGGDYRDADAIDLSPRDAEPFLFFGPTRSHIVQAVERLQQGLEYPEHLDLAQLAYSLQTEQRQARDGDSLPASRLALIATSVADLKQKLDWVLRDLRDGTKTEIRYPQGVYYRESDAAAGALCFVFPGQGSQKINMLRDLVATLPELHRVFERADVLLAERLPQPLSRFIYPLPAFSDEEREKQQSALNATQIAQPALGAVELAAFEILEAYGIRPAFAAGHSYGEYVALCAAGALDRDDLIRLSEIRGRIAAEAGQNSRGTMAAVDADGARVEALIAEHGLAVSVANLNAPDQTIVAGPADAMDAALAVFAKASLRTTKLAVRGAFHCSAMADASTLLAAELSKIEFRPPEFPIFSNTTADRYPHGPAEIRALLARHLAEPVRFVDEVNRLYDAGARIFLEIGPGLVLSGLVDRILADRPHTALGLDAPGRAGWLQLSHVLTQLFALGVPVRFEAWFKRRGLKGLPTAELFARARAKANPGPLIWRVNGGRAVPWREPAETSKNVVPLPTATKPSAVSSEGAAAQGTSTRPPLALVQDFPSNTRRYSVMNPEASNSAKPGMGPPTGAGPTAPDPRFSLIQNCVAQLIDLQREQQRTLCSFLDFLHANLANAPGSAEQWTAASMEASAAEPQAVATAAASGGAVLNSVPPAPVLPLQLRTGSPYEAAGERPRSVIPTPAVRSGGPAATKPNGSTGPAPQAVAKAPAGSGSSLAPTEQFKADLLRSVSERTGYPEDMLDLNAHMEADLGIDSIKRIEVFSALKDHHNLLEGRDEETVLEELSGLKTLNEIIAWYDRLREPKPAEGGADSPKKSQTPPSISPVEVVESKAYAEQPDPVDCYVLKPVPAPLQGTAAITPATPSIMLLLGYPSELGEALRAALNGLGHVTRLLVPGRQTRAVDDELFEVNLSSTRGLDGLSEQLKATGKPLGGLINLLSAETPEGTGNDPLPEARALFLSLKALEQNFKEAPGGGWLINLTSLDGQFGLKRSRLFRAEPAGVLGVAKCAYREWPHLKVKCIDLDPGLSTRERVEKVVAELRSGDPTLEIGYNNDGRWRLDLQQRQDPGTIRPELELDPGAVVLVTGGAYGITADILKGLARNRRLRLAVVGRSPTPEPESPTTRDIADPDALRQFLIGEMRRESGKVKPAEVETVLRRILKERQIRSNLAAFREAGGEVDYHALDVRDAAAFGRMIEDVYARWGRIDGVLHGAGIIDDKLIRAKTAESFDAVYDTKVIPALTLARKLDPAKLKFLVFFSSVAGRFGNVGQCDYSAANEVLNKLADRLTVEWPNVHTVSINWGPWDSGMVNDELRKLYASRNIRPIPVETGVRKCLEVLERRDRQEPELVITASVEAIAGIGRSSPSDKSVRPAIDSIDLEPAVA</sequence>
<feature type="region of interest" description="Disordered" evidence="7">
    <location>
        <begin position="1690"/>
        <end position="1713"/>
    </location>
</feature>
<feature type="region of interest" description="Disordered" evidence="7">
    <location>
        <begin position="1645"/>
        <end position="1675"/>
    </location>
</feature>
<dbReference type="Gene3D" id="3.40.47.10">
    <property type="match status" value="1"/>
</dbReference>